<feature type="domain" description="N-acetyltransferase" evidence="1">
    <location>
        <begin position="9"/>
        <end position="173"/>
    </location>
</feature>
<dbReference type="SUPFAM" id="SSF55729">
    <property type="entry name" value="Acyl-CoA N-acyltransferases (Nat)"/>
    <property type="match status" value="1"/>
</dbReference>
<dbReference type="InterPro" id="IPR000182">
    <property type="entry name" value="GNAT_dom"/>
</dbReference>
<dbReference type="InterPro" id="IPR016181">
    <property type="entry name" value="Acyl_CoA_acyltransferase"/>
</dbReference>
<comment type="caution">
    <text evidence="2">The sequence shown here is derived from an EMBL/GenBank/DDBJ whole genome shotgun (WGS) entry which is preliminary data.</text>
</comment>
<evidence type="ECO:0000313" key="2">
    <source>
        <dbReference type="EMBL" id="KHE42325.1"/>
    </source>
</evidence>
<reference evidence="2 3" key="1">
    <citation type="submission" date="2014-09" db="EMBL/GenBank/DDBJ databases">
        <title>Alistipes sp. 627, sp. nov., a novel member of the family Rikenellaceae isolated from human faeces.</title>
        <authorList>
            <person name="Shkoporov A.N."/>
            <person name="Chaplin A.V."/>
            <person name="Motuzova O.V."/>
            <person name="Kafarskaia L.I."/>
            <person name="Khokhlova E.V."/>
            <person name="Efimov B.A."/>
        </authorList>
    </citation>
    <scope>NUCLEOTIDE SEQUENCE [LARGE SCALE GENOMIC DNA]</scope>
    <source>
        <strain evidence="2 3">627</strain>
    </source>
</reference>
<evidence type="ECO:0000259" key="1">
    <source>
        <dbReference type="PROSITE" id="PS51186"/>
    </source>
</evidence>
<keyword evidence="3" id="KW-1185">Reference proteome</keyword>
<dbReference type="Pfam" id="PF00583">
    <property type="entry name" value="Acetyltransf_1"/>
    <property type="match status" value="1"/>
</dbReference>
<sequence length="176" mass="19469">MNCNSGLPVAIRRARPEELGQIMEIVADAAAFMHANGNPGQWRDGYPGRERIAADIAGGYSHAAIDATGTMVATFCFMPSPEPNYATIRDGAWQDGSPYHVIHRLACAVRGQGIAARCMAWCLEQDRHLRADTHRDNIPMQRLLLRFGFRPVGTVFVEDGTPRIAFEHSDNFSTKQ</sequence>
<dbReference type="Gene3D" id="3.40.630.30">
    <property type="match status" value="1"/>
</dbReference>
<dbReference type="RefSeq" id="WP_035472931.1">
    <property type="nucleotide sequence ID" value="NZ_JRGF01000005.1"/>
</dbReference>
<name>A0ABR4YJB0_9BACT</name>
<accession>A0ABR4YJB0</accession>
<dbReference type="Proteomes" id="UP000030889">
    <property type="component" value="Unassembled WGS sequence"/>
</dbReference>
<gene>
    <name evidence="2" type="ORF">LG35_05425</name>
</gene>
<proteinExistence type="predicted"/>
<organism evidence="2 3">
    <name type="scientific">Alistipes inops</name>
    <dbReference type="NCBI Taxonomy" id="1501391"/>
    <lineage>
        <taxon>Bacteria</taxon>
        <taxon>Pseudomonadati</taxon>
        <taxon>Bacteroidota</taxon>
        <taxon>Bacteroidia</taxon>
        <taxon>Bacteroidales</taxon>
        <taxon>Rikenellaceae</taxon>
        <taxon>Alistipes</taxon>
    </lineage>
</organism>
<dbReference type="EMBL" id="JRGF01000005">
    <property type="protein sequence ID" value="KHE42325.1"/>
    <property type="molecule type" value="Genomic_DNA"/>
</dbReference>
<dbReference type="PROSITE" id="PS51186">
    <property type="entry name" value="GNAT"/>
    <property type="match status" value="1"/>
</dbReference>
<evidence type="ECO:0000313" key="3">
    <source>
        <dbReference type="Proteomes" id="UP000030889"/>
    </source>
</evidence>
<protein>
    <recommendedName>
        <fullName evidence="1">N-acetyltransferase domain-containing protein</fullName>
    </recommendedName>
</protein>